<dbReference type="GO" id="GO:0006974">
    <property type="term" value="P:DNA damage response"/>
    <property type="evidence" value="ECO:0007669"/>
    <property type="project" value="InterPro"/>
</dbReference>
<reference evidence="3" key="1">
    <citation type="submission" date="2022-04" db="EMBL/GenBank/DDBJ databases">
        <title>A functionally conserved STORR gene fusion in Papaver species that diverged 16.8 million years ago.</title>
        <authorList>
            <person name="Catania T."/>
        </authorList>
    </citation>
    <scope>NUCLEOTIDE SEQUENCE</scope>
    <source>
        <strain evidence="3">S-188037</strain>
    </source>
</reference>
<proteinExistence type="predicted"/>
<feature type="compositionally biased region" description="Low complexity" evidence="1">
    <location>
        <begin position="67"/>
        <end position="80"/>
    </location>
</feature>
<dbReference type="EMBL" id="JAJJMB010003050">
    <property type="protein sequence ID" value="KAI3949616.1"/>
    <property type="molecule type" value="Genomic_DNA"/>
</dbReference>
<feature type="signal peptide" evidence="2">
    <location>
        <begin position="1"/>
        <end position="18"/>
    </location>
</feature>
<organism evidence="3 4">
    <name type="scientific">Papaver atlanticum</name>
    <dbReference type="NCBI Taxonomy" id="357466"/>
    <lineage>
        <taxon>Eukaryota</taxon>
        <taxon>Viridiplantae</taxon>
        <taxon>Streptophyta</taxon>
        <taxon>Embryophyta</taxon>
        <taxon>Tracheophyta</taxon>
        <taxon>Spermatophyta</taxon>
        <taxon>Magnoliopsida</taxon>
        <taxon>Ranunculales</taxon>
        <taxon>Papaveraceae</taxon>
        <taxon>Papaveroideae</taxon>
        <taxon>Papaver</taxon>
    </lineage>
</organism>
<dbReference type="AlphaFoldDB" id="A0AAD4XS97"/>
<protein>
    <recommendedName>
        <fullName evidence="5">Secreted protein</fullName>
    </recommendedName>
</protein>
<evidence type="ECO:0000313" key="3">
    <source>
        <dbReference type="EMBL" id="KAI3949616.1"/>
    </source>
</evidence>
<gene>
    <name evidence="3" type="ORF">MKW98_020938</name>
</gene>
<evidence type="ECO:0000313" key="4">
    <source>
        <dbReference type="Proteomes" id="UP001202328"/>
    </source>
</evidence>
<keyword evidence="4" id="KW-1185">Reference proteome</keyword>
<accession>A0AAD4XS97</accession>
<dbReference type="InterPro" id="IPR057445">
    <property type="entry name" value="ATM_TPR"/>
</dbReference>
<sequence length="101" mass="11276">MHYCCMWLLPSLIMSADTTNLKWVDKVAGQSLAVIVKSHFVPIFGVCIEIFLVPHLLKSCVCFRSSRYSRSASPARRCSPSPSPADQIRCKSQIDLQLAGY</sequence>
<dbReference type="Pfam" id="PF25360">
    <property type="entry name" value="TPR_ATM"/>
    <property type="match status" value="1"/>
</dbReference>
<dbReference type="PANTHER" id="PTHR37079">
    <property type="entry name" value="SERINE/THREONINE-PROTEIN KINASE ATM"/>
    <property type="match status" value="1"/>
</dbReference>
<dbReference type="GO" id="GO:0004674">
    <property type="term" value="F:protein serine/threonine kinase activity"/>
    <property type="evidence" value="ECO:0007669"/>
    <property type="project" value="InterPro"/>
</dbReference>
<feature type="region of interest" description="Disordered" evidence="1">
    <location>
        <begin position="67"/>
        <end position="86"/>
    </location>
</feature>
<dbReference type="InterPro" id="IPR038980">
    <property type="entry name" value="ATM_plant"/>
</dbReference>
<feature type="chain" id="PRO_5042282283" description="Secreted protein" evidence="2">
    <location>
        <begin position="19"/>
        <end position="101"/>
    </location>
</feature>
<dbReference type="Proteomes" id="UP001202328">
    <property type="component" value="Unassembled WGS sequence"/>
</dbReference>
<evidence type="ECO:0000256" key="1">
    <source>
        <dbReference type="SAM" id="MobiDB-lite"/>
    </source>
</evidence>
<comment type="caution">
    <text evidence="3">The sequence shown here is derived from an EMBL/GenBank/DDBJ whole genome shotgun (WGS) entry which is preliminary data.</text>
</comment>
<keyword evidence="2" id="KW-0732">Signal</keyword>
<evidence type="ECO:0008006" key="5">
    <source>
        <dbReference type="Google" id="ProtNLM"/>
    </source>
</evidence>
<evidence type="ECO:0000256" key="2">
    <source>
        <dbReference type="SAM" id="SignalP"/>
    </source>
</evidence>
<name>A0AAD4XS97_9MAGN</name>
<dbReference type="PANTHER" id="PTHR37079:SF4">
    <property type="entry name" value="SERINE_THREONINE-PROTEIN KINASE ATM"/>
    <property type="match status" value="1"/>
</dbReference>